<dbReference type="Proteomes" id="UP000267187">
    <property type="component" value="Unassembled WGS sequence"/>
</dbReference>
<dbReference type="InterPro" id="IPR033900">
    <property type="entry name" value="Gram_neg_porin_domain"/>
</dbReference>
<keyword evidence="3" id="KW-0813">Transport</keyword>
<evidence type="ECO:0000256" key="11">
    <source>
        <dbReference type="SAM" id="SignalP"/>
    </source>
</evidence>
<protein>
    <submittedName>
        <fullName evidence="13">Putative porin</fullName>
    </submittedName>
</protein>
<keyword evidence="7" id="KW-0406">Ion transport</keyword>
<dbReference type="RefSeq" id="WP_121877519.1">
    <property type="nucleotide sequence ID" value="NZ_REFJ01000005.1"/>
</dbReference>
<keyword evidence="6 11" id="KW-0732">Signal</keyword>
<feature type="chain" id="PRO_5018114139" evidence="11">
    <location>
        <begin position="22"/>
        <end position="327"/>
    </location>
</feature>
<dbReference type="EMBL" id="REFJ01000005">
    <property type="protein sequence ID" value="RMA78884.1"/>
    <property type="molecule type" value="Genomic_DNA"/>
</dbReference>
<dbReference type="GO" id="GO:0015288">
    <property type="term" value="F:porin activity"/>
    <property type="evidence" value="ECO:0007669"/>
    <property type="project" value="UniProtKB-KW"/>
</dbReference>
<dbReference type="InterPro" id="IPR050298">
    <property type="entry name" value="Gram-neg_bact_OMP"/>
</dbReference>
<keyword evidence="4" id="KW-1134">Transmembrane beta strand</keyword>
<evidence type="ECO:0000259" key="12">
    <source>
        <dbReference type="Pfam" id="PF13609"/>
    </source>
</evidence>
<keyword evidence="8" id="KW-0626">Porin</keyword>
<dbReference type="GO" id="GO:0034220">
    <property type="term" value="P:monoatomic ion transmembrane transport"/>
    <property type="evidence" value="ECO:0007669"/>
    <property type="project" value="InterPro"/>
</dbReference>
<dbReference type="PRINTS" id="PR00182">
    <property type="entry name" value="ECOLNEIPORIN"/>
</dbReference>
<dbReference type="PANTHER" id="PTHR34501">
    <property type="entry name" value="PROTEIN YDDL-RELATED"/>
    <property type="match status" value="1"/>
</dbReference>
<evidence type="ECO:0000256" key="8">
    <source>
        <dbReference type="ARBA" id="ARBA00023114"/>
    </source>
</evidence>
<keyword evidence="9" id="KW-0472">Membrane</keyword>
<dbReference type="InterPro" id="IPR002299">
    <property type="entry name" value="Porin_Neis"/>
</dbReference>
<organism evidence="13 14">
    <name type="scientific">Umboniibacter marinipuniceus</name>
    <dbReference type="NCBI Taxonomy" id="569599"/>
    <lineage>
        <taxon>Bacteria</taxon>
        <taxon>Pseudomonadati</taxon>
        <taxon>Pseudomonadota</taxon>
        <taxon>Gammaproteobacteria</taxon>
        <taxon>Cellvibrionales</taxon>
        <taxon>Cellvibrionaceae</taxon>
        <taxon>Umboniibacter</taxon>
    </lineage>
</organism>
<evidence type="ECO:0000313" key="14">
    <source>
        <dbReference type="Proteomes" id="UP000267187"/>
    </source>
</evidence>
<sequence>MNKKLLSAAVSAAMFAPMAMAETTGPTWYGKANLAGINVDDGSDANWDLVSNASRIGIRGTVDLGDGLEAIYQLEYEASVDDDDAVFKQRNTFAGFRGDFGTAYAGRRDSALKYAGGKVDYSNDLAGADIKQIMLGEERFDDVVGYISPTFSGFEIHAQTFLDQGVDNDNAFAHNSLSLTFKENGLMAAVAYDMETKSDAGFANILRGTAQYTMGDLQFGGIVQTAESAEGADLGDAFTASASYKFGKIKAWGQYGEGYQPVGLADGWVDANGDTAVDSSSMLVIGADYKLSSAAKLYAYFSDLEATDLAGMTAEESTLGLGFEIKF</sequence>
<comment type="caution">
    <text evidence="13">The sequence shown here is derived from an EMBL/GenBank/DDBJ whole genome shotgun (WGS) entry which is preliminary data.</text>
</comment>
<dbReference type="Pfam" id="PF13609">
    <property type="entry name" value="Porin_4"/>
    <property type="match status" value="1"/>
</dbReference>
<evidence type="ECO:0000256" key="5">
    <source>
        <dbReference type="ARBA" id="ARBA00022692"/>
    </source>
</evidence>
<evidence type="ECO:0000256" key="7">
    <source>
        <dbReference type="ARBA" id="ARBA00023065"/>
    </source>
</evidence>
<name>A0A3M0A360_9GAMM</name>
<dbReference type="AlphaFoldDB" id="A0A3M0A360"/>
<accession>A0A3M0A360</accession>
<dbReference type="PRINTS" id="PR00184">
    <property type="entry name" value="NEISSPPORIN"/>
</dbReference>
<evidence type="ECO:0000256" key="1">
    <source>
        <dbReference type="ARBA" id="ARBA00004571"/>
    </source>
</evidence>
<dbReference type="CDD" id="cd00342">
    <property type="entry name" value="gram_neg_porins"/>
    <property type="match status" value="1"/>
</dbReference>
<evidence type="ECO:0000256" key="9">
    <source>
        <dbReference type="ARBA" id="ARBA00023136"/>
    </source>
</evidence>
<dbReference type="Gene3D" id="2.40.160.10">
    <property type="entry name" value="Porin"/>
    <property type="match status" value="1"/>
</dbReference>
<evidence type="ECO:0000256" key="2">
    <source>
        <dbReference type="ARBA" id="ARBA00011233"/>
    </source>
</evidence>
<evidence type="ECO:0000256" key="3">
    <source>
        <dbReference type="ARBA" id="ARBA00022448"/>
    </source>
</evidence>
<dbReference type="GO" id="GO:0009279">
    <property type="term" value="C:cell outer membrane"/>
    <property type="evidence" value="ECO:0007669"/>
    <property type="project" value="UniProtKB-SubCell"/>
</dbReference>
<evidence type="ECO:0000256" key="4">
    <source>
        <dbReference type="ARBA" id="ARBA00022452"/>
    </source>
</evidence>
<gene>
    <name evidence="13" type="ORF">DFR27_2224</name>
</gene>
<reference evidence="13 14" key="1">
    <citation type="submission" date="2018-10" db="EMBL/GenBank/DDBJ databases">
        <title>Genomic Encyclopedia of Type Strains, Phase IV (KMG-IV): sequencing the most valuable type-strain genomes for metagenomic binning, comparative biology and taxonomic classification.</title>
        <authorList>
            <person name="Goeker M."/>
        </authorList>
    </citation>
    <scope>NUCLEOTIDE SEQUENCE [LARGE SCALE GENOMIC DNA]</scope>
    <source>
        <strain evidence="13 14">DSM 25080</strain>
    </source>
</reference>
<keyword evidence="10" id="KW-0998">Cell outer membrane</keyword>
<comment type="subunit">
    <text evidence="2">Homotrimer.</text>
</comment>
<dbReference type="PANTHER" id="PTHR34501:SF9">
    <property type="entry name" value="MAJOR OUTER MEMBRANE PROTEIN P.IA"/>
    <property type="match status" value="1"/>
</dbReference>
<feature type="domain" description="Porin" evidence="12">
    <location>
        <begin position="8"/>
        <end position="305"/>
    </location>
</feature>
<proteinExistence type="predicted"/>
<dbReference type="GO" id="GO:0046930">
    <property type="term" value="C:pore complex"/>
    <property type="evidence" value="ECO:0007669"/>
    <property type="project" value="UniProtKB-KW"/>
</dbReference>
<evidence type="ECO:0000313" key="13">
    <source>
        <dbReference type="EMBL" id="RMA78884.1"/>
    </source>
</evidence>
<keyword evidence="14" id="KW-1185">Reference proteome</keyword>
<keyword evidence="5" id="KW-0812">Transmembrane</keyword>
<dbReference type="SUPFAM" id="SSF56935">
    <property type="entry name" value="Porins"/>
    <property type="match status" value="1"/>
</dbReference>
<evidence type="ECO:0000256" key="6">
    <source>
        <dbReference type="ARBA" id="ARBA00022729"/>
    </source>
</evidence>
<dbReference type="OrthoDB" id="8957883at2"/>
<evidence type="ECO:0000256" key="10">
    <source>
        <dbReference type="ARBA" id="ARBA00023237"/>
    </source>
</evidence>
<dbReference type="InterPro" id="IPR001702">
    <property type="entry name" value="Porin_Gram-ve"/>
</dbReference>
<dbReference type="InterPro" id="IPR023614">
    <property type="entry name" value="Porin_dom_sf"/>
</dbReference>
<feature type="signal peptide" evidence="11">
    <location>
        <begin position="1"/>
        <end position="21"/>
    </location>
</feature>
<comment type="subcellular location">
    <subcellularLocation>
        <location evidence="1">Cell outer membrane</location>
        <topology evidence="1">Multi-pass membrane protein</topology>
    </subcellularLocation>
</comment>